<feature type="non-terminal residue" evidence="2">
    <location>
        <position position="121"/>
    </location>
</feature>
<evidence type="ECO:0000313" key="2">
    <source>
        <dbReference type="EMBL" id="KAF2175295.1"/>
    </source>
</evidence>
<keyword evidence="3" id="KW-1185">Reference proteome</keyword>
<feature type="non-terminal residue" evidence="2">
    <location>
        <position position="1"/>
    </location>
</feature>
<feature type="transmembrane region" description="Helical" evidence="1">
    <location>
        <begin position="35"/>
        <end position="56"/>
    </location>
</feature>
<organism evidence="2 3">
    <name type="scientific">Zopfia rhizophila CBS 207.26</name>
    <dbReference type="NCBI Taxonomy" id="1314779"/>
    <lineage>
        <taxon>Eukaryota</taxon>
        <taxon>Fungi</taxon>
        <taxon>Dikarya</taxon>
        <taxon>Ascomycota</taxon>
        <taxon>Pezizomycotina</taxon>
        <taxon>Dothideomycetes</taxon>
        <taxon>Dothideomycetes incertae sedis</taxon>
        <taxon>Zopfiaceae</taxon>
        <taxon>Zopfia</taxon>
    </lineage>
</organism>
<keyword evidence="1" id="KW-0472">Membrane</keyword>
<evidence type="ECO:0000313" key="3">
    <source>
        <dbReference type="Proteomes" id="UP000800200"/>
    </source>
</evidence>
<keyword evidence="1" id="KW-1133">Transmembrane helix</keyword>
<keyword evidence="1" id="KW-0812">Transmembrane</keyword>
<dbReference type="OrthoDB" id="3944023at2759"/>
<feature type="transmembrane region" description="Helical" evidence="1">
    <location>
        <begin position="102"/>
        <end position="120"/>
    </location>
</feature>
<reference evidence="2" key="1">
    <citation type="journal article" date="2020" name="Stud. Mycol.">
        <title>101 Dothideomycetes genomes: a test case for predicting lifestyles and emergence of pathogens.</title>
        <authorList>
            <person name="Haridas S."/>
            <person name="Albert R."/>
            <person name="Binder M."/>
            <person name="Bloem J."/>
            <person name="Labutti K."/>
            <person name="Salamov A."/>
            <person name="Andreopoulos B."/>
            <person name="Baker S."/>
            <person name="Barry K."/>
            <person name="Bills G."/>
            <person name="Bluhm B."/>
            <person name="Cannon C."/>
            <person name="Castanera R."/>
            <person name="Culley D."/>
            <person name="Daum C."/>
            <person name="Ezra D."/>
            <person name="Gonzalez J."/>
            <person name="Henrissat B."/>
            <person name="Kuo A."/>
            <person name="Liang C."/>
            <person name="Lipzen A."/>
            <person name="Lutzoni F."/>
            <person name="Magnuson J."/>
            <person name="Mondo S."/>
            <person name="Nolan M."/>
            <person name="Ohm R."/>
            <person name="Pangilinan J."/>
            <person name="Park H.-J."/>
            <person name="Ramirez L."/>
            <person name="Alfaro M."/>
            <person name="Sun H."/>
            <person name="Tritt A."/>
            <person name="Yoshinaga Y."/>
            <person name="Zwiers L.-H."/>
            <person name="Turgeon B."/>
            <person name="Goodwin S."/>
            <person name="Spatafora J."/>
            <person name="Crous P."/>
            <person name="Grigoriev I."/>
        </authorList>
    </citation>
    <scope>NUCLEOTIDE SEQUENCE</scope>
    <source>
        <strain evidence="2">CBS 207.26</strain>
    </source>
</reference>
<dbReference type="EMBL" id="ML994737">
    <property type="protein sequence ID" value="KAF2175295.1"/>
    <property type="molecule type" value="Genomic_DNA"/>
</dbReference>
<proteinExistence type="predicted"/>
<dbReference type="AlphaFoldDB" id="A0A6A6D894"/>
<dbReference type="Proteomes" id="UP000800200">
    <property type="component" value="Unassembled WGS sequence"/>
</dbReference>
<accession>A0A6A6D894</accession>
<gene>
    <name evidence="2" type="ORF">K469DRAFT_475330</name>
</gene>
<protein>
    <submittedName>
        <fullName evidence="2">Uncharacterized protein</fullName>
    </submittedName>
</protein>
<name>A0A6A6D894_9PEZI</name>
<feature type="transmembrane region" description="Helical" evidence="1">
    <location>
        <begin position="76"/>
        <end position="95"/>
    </location>
</feature>
<evidence type="ECO:0000256" key="1">
    <source>
        <dbReference type="SAM" id="Phobius"/>
    </source>
</evidence>
<sequence length="121" mass="13318">SEKASLLPVTETQKLSTLQENDDEATPNQLRIAEFALLFLTFLLAGFQTFILNFDFASSCIFGPHFLPIAQGLPQSLFIGFPTTAIFLIAAPVLAKKERVGFVRCLIMFCYLLGATWGAVI</sequence>